<dbReference type="Gene3D" id="3.40.50.1820">
    <property type="entry name" value="alpha/beta hydrolase"/>
    <property type="match status" value="1"/>
</dbReference>
<reference evidence="5" key="1">
    <citation type="submission" date="2019-06" db="EMBL/GenBank/DDBJ databases">
        <title>The complete genome of Emcibacter congregatus ZYLT.</title>
        <authorList>
            <person name="Zhao Z."/>
        </authorList>
    </citation>
    <scope>NUCLEOTIDE SEQUENCE [LARGE SCALE GENOMIC DNA]</scope>
    <source>
        <strain evidence="5">MCCC 1A06723</strain>
    </source>
</reference>
<keyword evidence="2" id="KW-0720">Serine protease</keyword>
<protein>
    <submittedName>
        <fullName evidence="4">Atxe2 family lasso peptide isopeptidase</fullName>
    </submittedName>
</protein>
<dbReference type="OrthoDB" id="100212at2"/>
<evidence type="ECO:0000259" key="3">
    <source>
        <dbReference type="Pfam" id="PF00326"/>
    </source>
</evidence>
<dbReference type="GO" id="GO:0004252">
    <property type="term" value="F:serine-type endopeptidase activity"/>
    <property type="evidence" value="ECO:0007669"/>
    <property type="project" value="TreeGrafter"/>
</dbReference>
<sequence length="720" mass="81932">MPIGMKILRKSSFARKIYGVQILLLLTLIFPDLSLARAVTTEDLLTIRDIKTYEVSPDGKSVAYQIVQADPEANTYKLAWKIMDIFPETDQERQGGRFLADGGEFYLPVFPDGMKVGEFVGTPAAWSPDSRWIAFTRKMDDAVQIWRVDREGGKVVQLTHSTADVENLKFSRDGRLLYFTVGRDRADVEREVNKENREGVLVQDDISPVYSSDVRSIWPTCKASQTSSGYEDLMKSDRHCELRVRILDVTSGKERIVTDKETENYFGNSTAFIETSKDTGQVEEVGKASSVDPKIQFRNVNPEIFKGFAPLSRLEVVVGGRGITCAHEACLGYRGRILRKFWWSPELNKVIFQRRDGSHHSLMALYAWSPETGKLRTIVRGDELLQDCRRREQKMICKEEGWTSPAKLVSIDLATGQKELLVDENPAFREMKFTKIEKLLSDDGMGNTAYGHLVYPANYEKGRAYPLVVVQYRSAGFLRGGTGDEVPIHALVQQGIMVLSFDMTDDLENYARTGDFLEMSAKHWSYLLFDQGTLIALNRILDKLVERGLVDPAHIGITGLSHGASTVEQEILFTDRFAAASAAYISSNPMAYYVHNLSINRKYKNFLFGGKPYVGESAAFSLGLNAGKINTPLLVQAADREFQLSMQNYTLLREAGKPVEMYIFPDAYHVKWQPAQRQAVYKRHIDWFKFWLQGKEDPDPVKQKQYRRWREMRKNLNEDQ</sequence>
<dbReference type="InterPro" id="IPR011659">
    <property type="entry name" value="WD40"/>
</dbReference>
<evidence type="ECO:0000256" key="1">
    <source>
        <dbReference type="ARBA" id="ARBA00022801"/>
    </source>
</evidence>
<dbReference type="Pfam" id="PF00326">
    <property type="entry name" value="Peptidase_S9"/>
    <property type="match status" value="1"/>
</dbReference>
<keyword evidence="1" id="KW-0378">Hydrolase</keyword>
<dbReference type="InterPro" id="IPR053536">
    <property type="entry name" value="Lasso_peptide_isopeptidase"/>
</dbReference>
<dbReference type="PANTHER" id="PTHR42776">
    <property type="entry name" value="SERINE PEPTIDASE S9 FAMILY MEMBER"/>
    <property type="match status" value="1"/>
</dbReference>
<accession>A0A501PFW8</accession>
<dbReference type="EMBL" id="VFIY01000014">
    <property type="protein sequence ID" value="TPD59323.1"/>
    <property type="molecule type" value="Genomic_DNA"/>
</dbReference>
<dbReference type="Gene3D" id="2.120.10.30">
    <property type="entry name" value="TolB, C-terminal domain"/>
    <property type="match status" value="1"/>
</dbReference>
<evidence type="ECO:0000313" key="5">
    <source>
        <dbReference type="Proteomes" id="UP000319148"/>
    </source>
</evidence>
<keyword evidence="5" id="KW-1185">Reference proteome</keyword>
<dbReference type="InterPro" id="IPR001375">
    <property type="entry name" value="Peptidase_S9_cat"/>
</dbReference>
<evidence type="ECO:0000313" key="4">
    <source>
        <dbReference type="EMBL" id="TPD59323.1"/>
    </source>
</evidence>
<comment type="caution">
    <text evidence="4">The sequence shown here is derived from an EMBL/GenBank/DDBJ whole genome shotgun (WGS) entry which is preliminary data.</text>
</comment>
<dbReference type="AlphaFoldDB" id="A0A501PFW8"/>
<dbReference type="Proteomes" id="UP000319148">
    <property type="component" value="Unassembled WGS sequence"/>
</dbReference>
<organism evidence="4 5">
    <name type="scientific">Emcibacter nanhaiensis</name>
    <dbReference type="NCBI Taxonomy" id="1505037"/>
    <lineage>
        <taxon>Bacteria</taxon>
        <taxon>Pseudomonadati</taxon>
        <taxon>Pseudomonadota</taxon>
        <taxon>Alphaproteobacteria</taxon>
        <taxon>Emcibacterales</taxon>
        <taxon>Emcibacteraceae</taxon>
        <taxon>Emcibacter</taxon>
    </lineage>
</organism>
<name>A0A501PFW8_9PROT</name>
<dbReference type="InterPro" id="IPR029058">
    <property type="entry name" value="AB_hydrolase_fold"/>
</dbReference>
<dbReference type="GO" id="GO:0006508">
    <property type="term" value="P:proteolysis"/>
    <property type="evidence" value="ECO:0007669"/>
    <property type="project" value="InterPro"/>
</dbReference>
<gene>
    <name evidence="4" type="ORF">FIV46_11035</name>
</gene>
<dbReference type="SUPFAM" id="SSF53474">
    <property type="entry name" value="alpha/beta-Hydrolases"/>
    <property type="match status" value="1"/>
</dbReference>
<dbReference type="NCBIfam" id="NF033523">
    <property type="entry name" value="lasso_peptidase"/>
    <property type="match status" value="1"/>
</dbReference>
<keyword evidence="2" id="KW-0645">Protease</keyword>
<feature type="domain" description="Peptidase S9 prolyl oligopeptidase catalytic" evidence="3">
    <location>
        <begin position="541"/>
        <end position="693"/>
    </location>
</feature>
<proteinExistence type="predicted"/>
<dbReference type="Pfam" id="PF07676">
    <property type="entry name" value="PD40"/>
    <property type="match status" value="1"/>
</dbReference>
<dbReference type="InterPro" id="IPR011042">
    <property type="entry name" value="6-blade_b-propeller_TolB-like"/>
</dbReference>
<evidence type="ECO:0000256" key="2">
    <source>
        <dbReference type="ARBA" id="ARBA00022825"/>
    </source>
</evidence>
<dbReference type="SUPFAM" id="SSF82171">
    <property type="entry name" value="DPP6 N-terminal domain-like"/>
    <property type="match status" value="1"/>
</dbReference>
<dbReference type="PANTHER" id="PTHR42776:SF27">
    <property type="entry name" value="DIPEPTIDYL PEPTIDASE FAMILY MEMBER 6"/>
    <property type="match status" value="1"/>
</dbReference>